<evidence type="ECO:0000313" key="6">
    <source>
        <dbReference type="Proteomes" id="UP001526201"/>
    </source>
</evidence>
<evidence type="ECO:0000256" key="2">
    <source>
        <dbReference type="ARBA" id="ARBA00023125"/>
    </source>
</evidence>
<evidence type="ECO:0000259" key="4">
    <source>
        <dbReference type="PROSITE" id="PS50995"/>
    </source>
</evidence>
<dbReference type="InterPro" id="IPR000835">
    <property type="entry name" value="HTH_MarR-typ"/>
</dbReference>
<dbReference type="PROSITE" id="PS50995">
    <property type="entry name" value="HTH_MARR_2"/>
    <property type="match status" value="1"/>
</dbReference>
<protein>
    <submittedName>
        <fullName evidence="5">MarR family transcriptional regulator</fullName>
    </submittedName>
</protein>
<dbReference type="PRINTS" id="PR00598">
    <property type="entry name" value="HTHMARR"/>
</dbReference>
<dbReference type="Proteomes" id="UP001526201">
    <property type="component" value="Unassembled WGS sequence"/>
</dbReference>
<keyword evidence="3" id="KW-0804">Transcription</keyword>
<comment type="caution">
    <text evidence="5">The sequence shown here is derived from an EMBL/GenBank/DDBJ whole genome shotgun (WGS) entry which is preliminary data.</text>
</comment>
<dbReference type="PANTHER" id="PTHR33164:SF104">
    <property type="entry name" value="TRANSCRIPTIONAL REGULATORY PROTEIN"/>
    <property type="match status" value="1"/>
</dbReference>
<dbReference type="PROSITE" id="PS01117">
    <property type="entry name" value="HTH_MARR_1"/>
    <property type="match status" value="1"/>
</dbReference>
<accession>A0ABT3C5S3</accession>
<dbReference type="EMBL" id="JACKTY010000004">
    <property type="protein sequence ID" value="MCV7224551.1"/>
    <property type="molecule type" value="Genomic_DNA"/>
</dbReference>
<evidence type="ECO:0000256" key="3">
    <source>
        <dbReference type="ARBA" id="ARBA00023163"/>
    </source>
</evidence>
<reference evidence="5 6" key="1">
    <citation type="journal article" date="2022" name="BMC Genomics">
        <title>Comparative genome analysis of mycobacteria focusing on tRNA and non-coding RNA.</title>
        <authorList>
            <person name="Behra P.R.K."/>
            <person name="Pettersson B.M.F."/>
            <person name="Ramesh M."/>
            <person name="Das S."/>
            <person name="Dasgupta S."/>
            <person name="Kirsebom L.A."/>
        </authorList>
    </citation>
    <scope>NUCLEOTIDE SEQUENCE [LARGE SCALE GENOMIC DNA]</scope>
    <source>
        <strain evidence="5 6">DSM 44078</strain>
    </source>
</reference>
<dbReference type="SUPFAM" id="SSF46785">
    <property type="entry name" value="Winged helix' DNA-binding domain"/>
    <property type="match status" value="1"/>
</dbReference>
<evidence type="ECO:0000313" key="5">
    <source>
        <dbReference type="EMBL" id="MCV7224551.1"/>
    </source>
</evidence>
<dbReference type="InterPro" id="IPR023187">
    <property type="entry name" value="Tscrpt_reg_MarR-type_CS"/>
</dbReference>
<keyword evidence="1" id="KW-0805">Transcription regulation</keyword>
<sequence length="176" mass="19236">MVSYDGRVSRPSDVRAYNDAVDRIRSEWDATYPHLDTEPIEILGRVQRIASICNHRLDLNLEQHGLTPSEFGVLGALARAGRPLRASEVVSTTMLSGASITKLAESLATRGLLQRQKSTRDKRVVLLALTDAGQAVVDTQFPRRLSDDQEVIAGLTAAEKETLAGLLRKVCVTLGE</sequence>
<organism evidence="5 6">
    <name type="scientific">Mycolicibacterium komossense</name>
    <dbReference type="NCBI Taxonomy" id="1779"/>
    <lineage>
        <taxon>Bacteria</taxon>
        <taxon>Bacillati</taxon>
        <taxon>Actinomycetota</taxon>
        <taxon>Actinomycetes</taxon>
        <taxon>Mycobacteriales</taxon>
        <taxon>Mycobacteriaceae</taxon>
        <taxon>Mycolicibacterium</taxon>
    </lineage>
</organism>
<gene>
    <name evidence="5" type="ORF">H7J73_00625</name>
</gene>
<dbReference type="PANTHER" id="PTHR33164">
    <property type="entry name" value="TRANSCRIPTIONAL REGULATOR, MARR FAMILY"/>
    <property type="match status" value="1"/>
</dbReference>
<name>A0ABT3C5S3_9MYCO</name>
<dbReference type="InterPro" id="IPR036388">
    <property type="entry name" value="WH-like_DNA-bd_sf"/>
</dbReference>
<evidence type="ECO:0000256" key="1">
    <source>
        <dbReference type="ARBA" id="ARBA00023015"/>
    </source>
</evidence>
<proteinExistence type="predicted"/>
<dbReference type="Gene3D" id="1.10.10.10">
    <property type="entry name" value="Winged helix-like DNA-binding domain superfamily/Winged helix DNA-binding domain"/>
    <property type="match status" value="1"/>
</dbReference>
<dbReference type="InterPro" id="IPR039422">
    <property type="entry name" value="MarR/SlyA-like"/>
</dbReference>
<keyword evidence="2" id="KW-0238">DNA-binding</keyword>
<keyword evidence="6" id="KW-1185">Reference proteome</keyword>
<dbReference type="Pfam" id="PF12802">
    <property type="entry name" value="MarR_2"/>
    <property type="match status" value="1"/>
</dbReference>
<dbReference type="SMART" id="SM00347">
    <property type="entry name" value="HTH_MARR"/>
    <property type="match status" value="1"/>
</dbReference>
<feature type="domain" description="HTH marR-type" evidence="4">
    <location>
        <begin position="36"/>
        <end position="172"/>
    </location>
</feature>
<dbReference type="InterPro" id="IPR036390">
    <property type="entry name" value="WH_DNA-bd_sf"/>
</dbReference>